<dbReference type="Proteomes" id="UP001642540">
    <property type="component" value="Unassembled WGS sequence"/>
</dbReference>
<evidence type="ECO:0000313" key="1">
    <source>
        <dbReference type="EMBL" id="CAL8109042.1"/>
    </source>
</evidence>
<name>A0ABP1QN37_9HEXA</name>
<protein>
    <recommendedName>
        <fullName evidence="3">Secreted protein</fullName>
    </recommendedName>
</protein>
<keyword evidence="2" id="KW-1185">Reference proteome</keyword>
<evidence type="ECO:0008006" key="3">
    <source>
        <dbReference type="Google" id="ProtNLM"/>
    </source>
</evidence>
<gene>
    <name evidence="1" type="ORF">ODALV1_LOCUS13178</name>
</gene>
<organism evidence="1 2">
    <name type="scientific">Orchesella dallaii</name>
    <dbReference type="NCBI Taxonomy" id="48710"/>
    <lineage>
        <taxon>Eukaryota</taxon>
        <taxon>Metazoa</taxon>
        <taxon>Ecdysozoa</taxon>
        <taxon>Arthropoda</taxon>
        <taxon>Hexapoda</taxon>
        <taxon>Collembola</taxon>
        <taxon>Entomobryomorpha</taxon>
        <taxon>Entomobryoidea</taxon>
        <taxon>Orchesellidae</taxon>
        <taxon>Orchesellinae</taxon>
        <taxon>Orchesella</taxon>
    </lineage>
</organism>
<proteinExistence type="predicted"/>
<comment type="caution">
    <text evidence="1">The sequence shown here is derived from an EMBL/GenBank/DDBJ whole genome shotgun (WGS) entry which is preliminary data.</text>
</comment>
<dbReference type="EMBL" id="CAXLJM020000040">
    <property type="protein sequence ID" value="CAL8109042.1"/>
    <property type="molecule type" value="Genomic_DNA"/>
</dbReference>
<reference evidence="1 2" key="1">
    <citation type="submission" date="2024-08" db="EMBL/GenBank/DDBJ databases">
        <authorList>
            <person name="Cucini C."/>
            <person name="Frati F."/>
        </authorList>
    </citation>
    <scope>NUCLEOTIDE SEQUENCE [LARGE SCALE GENOMIC DNA]</scope>
</reference>
<sequence>MKGVNIETVLKSTTLFVICISPILANNQLPSSASFGWERIPALSIAEQIGGGAKRAIYYLNTLLDSCQNVEDLNGWLLFMGDYLSCDAQAELMPWKGSDLPSSSSSSLKQEEPEQHLERLSELCAAWLRKRKCSSRLAAKLDSCLGLELEDGRVGTNALRLADAHMGFICRQKSVYLQNLTPTNSRDEVLSAENRPLICFHEVEGIVRQCIKNEIVKRDNFASFCQQFHLAKECLLTAYQYCEHPNAKRFIHTMLKQLQIDLKC</sequence>
<evidence type="ECO:0000313" key="2">
    <source>
        <dbReference type="Proteomes" id="UP001642540"/>
    </source>
</evidence>
<accession>A0ABP1QN37</accession>